<dbReference type="InterPro" id="IPR035899">
    <property type="entry name" value="DBL_dom_sf"/>
</dbReference>
<dbReference type="Gene3D" id="1.20.870.10">
    <property type="entry name" value="Son of sevenless (SoS) protein Chain: S domain 1"/>
    <property type="match status" value="1"/>
</dbReference>
<dbReference type="SUPFAM" id="SSF48366">
    <property type="entry name" value="Ras GEF"/>
    <property type="match status" value="1"/>
</dbReference>
<dbReference type="Gene3D" id="2.30.29.30">
    <property type="entry name" value="Pleckstrin-homology domain (PH domain)/Phosphotyrosine-binding domain (PTB)"/>
    <property type="match status" value="1"/>
</dbReference>
<dbReference type="Proteomes" id="UP000515126">
    <property type="component" value="Chromosome 9"/>
</dbReference>
<evidence type="ECO:0000256" key="1">
    <source>
        <dbReference type="PROSITE-ProRule" id="PRU00135"/>
    </source>
</evidence>
<keyword evidence="5" id="KW-1185">Reference proteome</keyword>
<dbReference type="InterPro" id="IPR023578">
    <property type="entry name" value="Ras_GEF_dom_sf"/>
</dbReference>
<dbReference type="RefSeq" id="XP_029337834.1">
    <property type="nucleotide sequence ID" value="XM_029481974.1"/>
</dbReference>
<dbReference type="GeneID" id="115031957"/>
<dbReference type="KEGG" id="mcal:115031957"/>
<organism evidence="5 6">
    <name type="scientific">Mus caroli</name>
    <name type="common">Ryukyu mouse</name>
    <name type="synonym">Ricefield mouse</name>
    <dbReference type="NCBI Taxonomy" id="10089"/>
    <lineage>
        <taxon>Eukaryota</taxon>
        <taxon>Metazoa</taxon>
        <taxon>Chordata</taxon>
        <taxon>Craniata</taxon>
        <taxon>Vertebrata</taxon>
        <taxon>Euteleostomi</taxon>
        <taxon>Mammalia</taxon>
        <taxon>Eutheria</taxon>
        <taxon>Euarchontoglires</taxon>
        <taxon>Glires</taxon>
        <taxon>Rodentia</taxon>
        <taxon>Myomorpha</taxon>
        <taxon>Muroidea</taxon>
        <taxon>Muridae</taxon>
        <taxon>Murinae</taxon>
        <taxon>Mus</taxon>
        <taxon>Mus</taxon>
    </lineage>
</organism>
<dbReference type="GO" id="GO:0005085">
    <property type="term" value="F:guanyl-nucleotide exchange factor activity"/>
    <property type="evidence" value="ECO:0007669"/>
    <property type="project" value="UniProtKB-KW"/>
</dbReference>
<dbReference type="PANTHER" id="PTHR12673:SF159">
    <property type="entry name" value="LD03170P"/>
    <property type="match status" value="1"/>
</dbReference>
<dbReference type="PANTHER" id="PTHR12673">
    <property type="entry name" value="FACIOGENITAL DYSPLASIA PROTEIN"/>
    <property type="match status" value="1"/>
</dbReference>
<feature type="domain" description="DH" evidence="3">
    <location>
        <begin position="29"/>
        <end position="117"/>
    </location>
</feature>
<dbReference type="GO" id="GO:0005737">
    <property type="term" value="C:cytoplasm"/>
    <property type="evidence" value="ECO:0007669"/>
    <property type="project" value="TreeGrafter"/>
</dbReference>
<dbReference type="InterPro" id="IPR001331">
    <property type="entry name" value="GDS_CDC24_CS"/>
</dbReference>
<gene>
    <name evidence="6" type="primary">LOC115031957</name>
</gene>
<protein>
    <submittedName>
        <fullName evidence="6">Ras-specific guanine nucleotide-releasing factor 1-like</fullName>
    </submittedName>
</protein>
<dbReference type="PROSITE" id="PS50010">
    <property type="entry name" value="DH_2"/>
    <property type="match status" value="1"/>
</dbReference>
<dbReference type="InterPro" id="IPR051092">
    <property type="entry name" value="FYVE_RhoGEF_PH"/>
</dbReference>
<dbReference type="SMART" id="SM00233">
    <property type="entry name" value="PH"/>
    <property type="match status" value="1"/>
</dbReference>
<dbReference type="Pfam" id="PF00618">
    <property type="entry name" value="RasGEF_N"/>
    <property type="match status" value="1"/>
</dbReference>
<accession>A0A6P7RDZ2</accession>
<dbReference type="GO" id="GO:0035556">
    <property type="term" value="P:intracellular signal transduction"/>
    <property type="evidence" value="ECO:0007669"/>
    <property type="project" value="InterPro"/>
</dbReference>
<feature type="region of interest" description="Disordered" evidence="2">
    <location>
        <begin position="406"/>
        <end position="429"/>
    </location>
</feature>
<evidence type="ECO:0000313" key="6">
    <source>
        <dbReference type="RefSeq" id="XP_029337834.1"/>
    </source>
</evidence>
<dbReference type="SUPFAM" id="SSF50729">
    <property type="entry name" value="PH domain-like"/>
    <property type="match status" value="1"/>
</dbReference>
<dbReference type="FunFam" id="1.20.870.10:FF:000004">
    <property type="entry name" value="Ras-specific guanine nucleotide-releasing factor 1 isoform 2"/>
    <property type="match status" value="1"/>
</dbReference>
<sequence>MCSWKEMRPSICLSTFPFNSNMPTANISNSRKYSLQILAHCKQNRDFDKLLKQYEAKPDCEERTLETFLTYPMFQIPRYILTLHELLAHTPHEHVERNSLDYAKSKLEELSRIMHDEVSETENIRKNLAIERMITEGCEILLDTSQTFVRQGSLMQVSLSEKSKSSRGRLGSLSIKKEGERQCFLFSKHLIICTRGSGGKLHLIKGSENLTQLTDTHAHSANFIFFSTGKAKGAGPEIEHLEFKIGVEPKDSPPFTVILVASSRQEKAAWTSDIIQCVDNIRCNGLMMNAFEENSKVTVPQMIKSDASLYCDDVDIRFSKTMNSCKVLQIRYASVERLLERLTDLRFLSIDFLNTFLHSYRVFTNAMVVLDKLINIYRKPMSAIPARSLELLFSSSHNAKLLYGDAPKSPRASRKFSSPPPLAIGTSSPSRRRKLSLNIPIITGGKALELASLGCSSDSYANIHSPISPYGKTTLDTGKLCVASSLPKTPEEIDVPATIPEKPGELSASRKQSKWMHEQNYLIGTHHC</sequence>
<dbReference type="SMART" id="SM00229">
    <property type="entry name" value="RasGEFN"/>
    <property type="match status" value="1"/>
</dbReference>
<evidence type="ECO:0000259" key="3">
    <source>
        <dbReference type="PROSITE" id="PS50010"/>
    </source>
</evidence>
<reference evidence="6" key="1">
    <citation type="submission" date="2025-08" db="UniProtKB">
        <authorList>
            <consortium name="RefSeq"/>
        </authorList>
    </citation>
    <scope>IDENTIFICATION</scope>
</reference>
<dbReference type="InterPro" id="IPR011993">
    <property type="entry name" value="PH-like_dom_sf"/>
</dbReference>
<proteinExistence type="predicted"/>
<name>A0A6P7RDZ2_MUSCR</name>
<evidence type="ECO:0000259" key="4">
    <source>
        <dbReference type="PROSITE" id="PS50212"/>
    </source>
</evidence>
<dbReference type="InterPro" id="IPR000651">
    <property type="entry name" value="Ras-like_Gua-exchang_fac_N"/>
</dbReference>
<dbReference type="InterPro" id="IPR000219">
    <property type="entry name" value="DH_dom"/>
</dbReference>
<dbReference type="PROSITE" id="PS50212">
    <property type="entry name" value="RASGEF_NTER"/>
    <property type="match status" value="1"/>
</dbReference>
<dbReference type="SUPFAM" id="SSF48065">
    <property type="entry name" value="DBL homology domain (DH-domain)"/>
    <property type="match status" value="1"/>
</dbReference>
<evidence type="ECO:0000256" key="2">
    <source>
        <dbReference type="SAM" id="MobiDB-lite"/>
    </source>
</evidence>
<evidence type="ECO:0000313" key="5">
    <source>
        <dbReference type="Proteomes" id="UP000515126"/>
    </source>
</evidence>
<keyword evidence="1" id="KW-0344">Guanine-nucleotide releasing factor</keyword>
<dbReference type="PROSITE" id="PS00741">
    <property type="entry name" value="DH_1"/>
    <property type="match status" value="1"/>
</dbReference>
<dbReference type="AlphaFoldDB" id="A0A6P7RDZ2"/>
<dbReference type="Pfam" id="PF00621">
    <property type="entry name" value="RhoGEF"/>
    <property type="match status" value="1"/>
</dbReference>
<dbReference type="Gene3D" id="1.20.900.10">
    <property type="entry name" value="Dbl homology (DH) domain"/>
    <property type="match status" value="1"/>
</dbReference>
<dbReference type="InterPro" id="IPR001849">
    <property type="entry name" value="PH_domain"/>
</dbReference>
<feature type="domain" description="N-terminal Ras-GEF" evidence="4">
    <location>
        <begin position="326"/>
        <end position="440"/>
    </location>
</feature>